<reference evidence="4" key="2">
    <citation type="submission" date="2013-04" db="UniProtKB">
        <authorList>
            <consortium name="EnsemblPlants"/>
        </authorList>
    </citation>
    <scope>IDENTIFICATION</scope>
</reference>
<feature type="domain" description="PGG" evidence="3">
    <location>
        <begin position="1184"/>
        <end position="1293"/>
    </location>
</feature>
<feature type="transmembrane region" description="Helical" evidence="2">
    <location>
        <begin position="1059"/>
        <end position="1079"/>
    </location>
</feature>
<feature type="domain" description="PGG" evidence="3">
    <location>
        <begin position="1004"/>
        <end position="1114"/>
    </location>
</feature>
<feature type="transmembrane region" description="Helical" evidence="2">
    <location>
        <begin position="289"/>
        <end position="312"/>
    </location>
</feature>
<feature type="region of interest" description="Disordered" evidence="1">
    <location>
        <begin position="641"/>
        <end position="681"/>
    </location>
</feature>
<feature type="domain" description="PGG" evidence="3">
    <location>
        <begin position="832"/>
        <end position="943"/>
    </location>
</feature>
<accession>J3MDD6</accession>
<proteinExistence type="predicted"/>
<organism evidence="4">
    <name type="scientific">Oryza brachyantha</name>
    <name type="common">malo sina</name>
    <dbReference type="NCBI Taxonomy" id="4533"/>
    <lineage>
        <taxon>Eukaryota</taxon>
        <taxon>Viridiplantae</taxon>
        <taxon>Streptophyta</taxon>
        <taxon>Embryophyta</taxon>
        <taxon>Tracheophyta</taxon>
        <taxon>Spermatophyta</taxon>
        <taxon>Magnoliopsida</taxon>
        <taxon>Liliopsida</taxon>
        <taxon>Poales</taxon>
        <taxon>Poaceae</taxon>
        <taxon>BOP clade</taxon>
        <taxon>Oryzoideae</taxon>
        <taxon>Oryzeae</taxon>
        <taxon>Oryzinae</taxon>
        <taxon>Oryza</taxon>
    </lineage>
</organism>
<feature type="transmembrane region" description="Helical" evidence="2">
    <location>
        <begin position="142"/>
        <end position="162"/>
    </location>
</feature>
<feature type="transmembrane region" description="Helical" evidence="2">
    <location>
        <begin position="952"/>
        <end position="973"/>
    </location>
</feature>
<feature type="transmembrane region" description="Helical" evidence="2">
    <location>
        <begin position="921"/>
        <end position="940"/>
    </location>
</feature>
<feature type="compositionally biased region" description="Polar residues" evidence="1">
    <location>
        <begin position="444"/>
        <end position="464"/>
    </location>
</feature>
<dbReference type="GO" id="GO:0016020">
    <property type="term" value="C:membrane"/>
    <property type="evidence" value="ECO:0007669"/>
    <property type="project" value="TreeGrafter"/>
</dbReference>
<evidence type="ECO:0000256" key="1">
    <source>
        <dbReference type="SAM" id="MobiDB-lite"/>
    </source>
</evidence>
<dbReference type="Gramene" id="OB06G20300.1">
    <property type="protein sequence ID" value="OB06G20300.1"/>
    <property type="gene ID" value="OB06G20300"/>
</dbReference>
<dbReference type="eggNOG" id="KOG0504">
    <property type="taxonomic scope" value="Eukaryota"/>
</dbReference>
<feature type="region of interest" description="Disordered" evidence="1">
    <location>
        <begin position="428"/>
        <end position="605"/>
    </location>
</feature>
<feature type="transmembrane region" description="Helical" evidence="2">
    <location>
        <begin position="324"/>
        <end position="342"/>
    </location>
</feature>
<dbReference type="HOGENOM" id="CLU_007110_1_1_1"/>
<dbReference type="STRING" id="4533.J3MDD6"/>
<feature type="domain" description="PGG" evidence="3">
    <location>
        <begin position="230"/>
        <end position="346"/>
    </location>
</feature>
<dbReference type="InterPro" id="IPR026961">
    <property type="entry name" value="PGG_dom"/>
</dbReference>
<feature type="compositionally biased region" description="Basic and acidic residues" evidence="1">
    <location>
        <begin position="529"/>
        <end position="574"/>
    </location>
</feature>
<evidence type="ECO:0000313" key="4">
    <source>
        <dbReference type="EnsemblPlants" id="OB06G20300.1"/>
    </source>
</evidence>
<dbReference type="EnsemblPlants" id="OB06G20300.1">
    <property type="protein sequence ID" value="OB06G20300.1"/>
    <property type="gene ID" value="OB06G20300"/>
</dbReference>
<feature type="transmembrane region" description="Helical" evidence="2">
    <location>
        <begin position="1271"/>
        <end position="1289"/>
    </location>
</feature>
<evidence type="ECO:0000259" key="3">
    <source>
        <dbReference type="Pfam" id="PF13962"/>
    </source>
</evidence>
<dbReference type="PANTHER" id="PTHR24177:SF238">
    <property type="entry name" value="PGG DOMAIN-CONTAINING PROTEIN"/>
    <property type="match status" value="1"/>
</dbReference>
<name>J3MDD6_ORYBR</name>
<feature type="transmembrane region" description="Helical" evidence="2">
    <location>
        <begin position="65"/>
        <end position="82"/>
    </location>
</feature>
<feature type="compositionally biased region" description="Polar residues" evidence="1">
    <location>
        <begin position="656"/>
        <end position="680"/>
    </location>
</feature>
<feature type="transmembrane region" description="Helical" evidence="2">
    <location>
        <begin position="1191"/>
        <end position="1208"/>
    </location>
</feature>
<feature type="transmembrane region" description="Helical" evidence="2">
    <location>
        <begin position="1120"/>
        <end position="1139"/>
    </location>
</feature>
<protein>
    <recommendedName>
        <fullName evidence="3">PGG domain-containing protein</fullName>
    </recommendedName>
</protein>
<evidence type="ECO:0000313" key="5">
    <source>
        <dbReference type="Proteomes" id="UP000006038"/>
    </source>
</evidence>
<evidence type="ECO:0000256" key="2">
    <source>
        <dbReference type="SAM" id="Phobius"/>
    </source>
</evidence>
<feature type="transmembrane region" description="Helical" evidence="2">
    <location>
        <begin position="113"/>
        <end position="133"/>
    </location>
</feature>
<feature type="compositionally biased region" description="Basic and acidic residues" evidence="1">
    <location>
        <begin position="428"/>
        <end position="443"/>
    </location>
</feature>
<feature type="transmembrane region" description="Helical" evidence="2">
    <location>
        <begin position="238"/>
        <end position="255"/>
    </location>
</feature>
<keyword evidence="2" id="KW-0472">Membrane</keyword>
<dbReference type="PANTHER" id="PTHR24177">
    <property type="entry name" value="CASKIN"/>
    <property type="match status" value="1"/>
</dbReference>
<feature type="transmembrane region" description="Helical" evidence="2">
    <location>
        <begin position="1091"/>
        <end position="1108"/>
    </location>
</feature>
<feature type="transmembrane region" description="Helical" evidence="2">
    <location>
        <begin position="348"/>
        <end position="370"/>
    </location>
</feature>
<feature type="compositionally biased region" description="Polar residues" evidence="1">
    <location>
        <begin position="493"/>
        <end position="505"/>
    </location>
</feature>
<dbReference type="Pfam" id="PF13962">
    <property type="entry name" value="PGG"/>
    <property type="match status" value="5"/>
</dbReference>
<keyword evidence="2" id="KW-0812">Transmembrane</keyword>
<reference evidence="4" key="1">
    <citation type="journal article" date="2013" name="Nat. Commun.">
        <title>Whole-genome sequencing of Oryza brachyantha reveals mechanisms underlying Oryza genome evolution.</title>
        <authorList>
            <person name="Chen J."/>
            <person name="Huang Q."/>
            <person name="Gao D."/>
            <person name="Wang J."/>
            <person name="Lang Y."/>
            <person name="Liu T."/>
            <person name="Li B."/>
            <person name="Bai Z."/>
            <person name="Luis Goicoechea J."/>
            <person name="Liang C."/>
            <person name="Chen C."/>
            <person name="Zhang W."/>
            <person name="Sun S."/>
            <person name="Liao Y."/>
            <person name="Zhang X."/>
            <person name="Yang L."/>
            <person name="Song C."/>
            <person name="Wang M."/>
            <person name="Shi J."/>
            <person name="Liu G."/>
            <person name="Liu J."/>
            <person name="Zhou H."/>
            <person name="Zhou W."/>
            <person name="Yu Q."/>
            <person name="An N."/>
            <person name="Chen Y."/>
            <person name="Cai Q."/>
            <person name="Wang B."/>
            <person name="Liu B."/>
            <person name="Min J."/>
            <person name="Huang Y."/>
            <person name="Wu H."/>
            <person name="Li Z."/>
            <person name="Zhang Y."/>
            <person name="Yin Y."/>
            <person name="Song W."/>
            <person name="Jiang J."/>
            <person name="Jackson S.A."/>
            <person name="Wing R.A."/>
            <person name="Wang J."/>
            <person name="Chen M."/>
        </authorList>
    </citation>
    <scope>NUCLEOTIDE SEQUENCE [LARGE SCALE GENOMIC DNA]</scope>
    <source>
        <strain evidence="4">cv. IRGC 101232</strain>
    </source>
</reference>
<feature type="transmembrane region" description="Helical" evidence="2">
    <location>
        <begin position="1301"/>
        <end position="1320"/>
    </location>
</feature>
<keyword evidence="2" id="KW-1133">Transmembrane helix</keyword>
<feature type="compositionally biased region" description="Basic and acidic residues" evidence="1">
    <location>
        <begin position="507"/>
        <end position="521"/>
    </location>
</feature>
<feature type="transmembrane region" description="Helical" evidence="2">
    <location>
        <begin position="1010"/>
        <end position="1027"/>
    </location>
</feature>
<feature type="transmembrane region" description="Helical" evidence="2">
    <location>
        <begin position="174"/>
        <end position="198"/>
    </location>
</feature>
<sequence length="1417" mass="157134">MAHARSQHECAIALTNTTITPGPGSNEIEDCSYHAEGNGMVSIVAGSSWQYAMDEFKLLWGLRKYLVLLGILAVSVTYNAGLTPPGGFWTLNEYGHIAGDPVLRVTFYQRHELFFYFNATALAASLLLLVLLLSKRVTRHKLWLRSMQFTMILDLFSLMGAYAAGSCRALKSSIYVLILVIAVFVYVGIHILVSIRVIPEALKEKVRAKLIQILPKWCIHDEERSSHQEKEVEEARKFILMLVTFVATVTYQAGLSPPGGFWSDNDNDAPRYKHPPATSVLRSNYLGRYNIFVVFNSTSFVASLVTVILLLSKELSTHGIRSKAVVLCVVVDLLCLVGAYAAGCCRAVATSIYVTLIIIVVLIFFALLAVTFTYKPVADWLVNIKSKYWDCMDAVGRALSSTYGSIREQDNSSSRHQASIRESVAITEDKASETEHQSDDNQGHRLSQGEQENSASRHQASVHETSPAEYEASEREHQSNDNQGHILSKGEQENSSSCHQASVHETSLAEDKASETEHQSDDNQGYRLNKGEQESSASRHQDSVHETLPAEDKASETEHQSDDNQGHRLSKGEQENSASRCQDPVHETSPAEDKASKTEHQFDGNQQISDTIKMESSEELLAADKQQVVTRSVFNSQYISNTKEIESPDEQPPLDKQNTVDTKETVSNSIHPAGDNQQSENTEDVVCNLYNQSTISLFTNMNESMSSTDHLSAVNCQQTTYTNDGISAEDQQEASKKGQCSTNYIKSMFSPMEGFSKQNMSANRCNRATGNITSSEVPSVPAQACEHADGSEQHMTVEIGRIIRDPEPAANVHVYSGRGAPGQIVDDNPTEKHLNKTRTYLLLLSILAVSLTYQSGLNPPGGFWSRSENEHSAGDRILEDTYHPRFIAFFYVNAIAFVASIIMIILLLNKLMSEKVTKRRALPIAMIVNLLSLTVAFVLGSSREAKKSTYSSVLVGLVLAYVAVHVLLAIHVIPKKWRTWDHESKSSSGPALPKNRTEDDLKEFGRRRNLLLILAILAATVTYQAGMNPPGGVWSDDKDVSGKPGNPVLQDTHSKRYDVFYYSNSISFVSSLVITILLVNKESCEHGIKSYALRVCLVVGLLGLLIAYTAGCCRNRKQSIYLIAIAVAVLVSLAIQVLLSSIYGELLSQFMDCLQSCLFGAKKVQQDTPVLPEASEHVEKEVKILKKKHKYLMLLAILAASITYQAGLNPPGGFWSGNAGHAPGNPILHDVHRLRYDLFFCFNSFSFMASIVVIMLLLINSVRKKDVPLEVLRVIMILDLLALMTAFAVGSCRRFWTSLYVYALVIGVVIWLLLLIVLSSKVAKFLLRRRFSSHTDPKPASRTNTLAPGQYLVICDMIPFKSDFCYQLDPACVKCLCNVSSVFNFAKSCFKKVIVAQNEFALVTLSVERPRFFKYLC</sequence>
<feature type="compositionally biased region" description="Basic and acidic residues" evidence="1">
    <location>
        <begin position="583"/>
        <end position="602"/>
    </location>
</feature>
<feature type="transmembrane region" description="Helical" evidence="2">
    <location>
        <begin position="1236"/>
        <end position="1259"/>
    </location>
</feature>
<feature type="transmembrane region" description="Helical" evidence="2">
    <location>
        <begin position="840"/>
        <end position="857"/>
    </location>
</feature>
<keyword evidence="5" id="KW-1185">Reference proteome</keyword>
<dbReference type="Proteomes" id="UP000006038">
    <property type="component" value="Chromosome 6"/>
</dbReference>
<feature type="domain" description="PGG" evidence="3">
    <location>
        <begin position="62"/>
        <end position="168"/>
    </location>
</feature>
<feature type="transmembrane region" description="Helical" evidence="2">
    <location>
        <begin position="886"/>
        <end position="909"/>
    </location>
</feature>
<dbReference type="OMA" id="HQSDDNQ"/>